<dbReference type="RefSeq" id="WP_070815568.1">
    <property type="nucleotide sequence ID" value="NZ_JAAUVV010000008.1"/>
</dbReference>
<protein>
    <submittedName>
        <fullName evidence="1">Uncharacterized protein</fullName>
    </submittedName>
</protein>
<accession>A0AAP7CC30</accession>
<dbReference type="EMBL" id="JAAUVV010000008">
    <property type="protein sequence ID" value="NJJ03797.1"/>
    <property type="molecule type" value="Genomic_DNA"/>
</dbReference>
<gene>
    <name evidence="1" type="ORF">HC138_05440</name>
</gene>
<name>A0AAP7CC30_9CORY</name>
<sequence length="75" mass="7663">MTPLFRTDDTSLSHDELAALTTVLAEAHSWQAVAGTPGVAGAAGGTGAAYEDNVFGDAFGQPFGAQQTIGNVTYF</sequence>
<evidence type="ECO:0000313" key="1">
    <source>
        <dbReference type="EMBL" id="NJJ03797.1"/>
    </source>
</evidence>
<organism evidence="1 2">
    <name type="scientific">Corynebacterium coyleae</name>
    <dbReference type="NCBI Taxonomy" id="53374"/>
    <lineage>
        <taxon>Bacteria</taxon>
        <taxon>Bacillati</taxon>
        <taxon>Actinomycetota</taxon>
        <taxon>Actinomycetes</taxon>
        <taxon>Mycobacteriales</taxon>
        <taxon>Corynebacteriaceae</taxon>
        <taxon>Corynebacterium</taxon>
    </lineage>
</organism>
<comment type="caution">
    <text evidence="1">The sequence shown here is derived from an EMBL/GenBank/DDBJ whole genome shotgun (WGS) entry which is preliminary data.</text>
</comment>
<dbReference type="AlphaFoldDB" id="A0AAP7CC30"/>
<evidence type="ECO:0000313" key="2">
    <source>
        <dbReference type="Proteomes" id="UP000591626"/>
    </source>
</evidence>
<dbReference type="Proteomes" id="UP000591626">
    <property type="component" value="Unassembled WGS sequence"/>
</dbReference>
<proteinExistence type="predicted"/>
<reference evidence="1 2" key="1">
    <citation type="submission" date="2020-03" db="EMBL/GenBank/DDBJ databases">
        <title>Draft genome sequences of bacterial isolates from the female urobiome.</title>
        <authorList>
            <person name="Miller-Ensminger T."/>
            <person name="Wolfe A.J."/>
            <person name="Putonti C."/>
        </authorList>
    </citation>
    <scope>NUCLEOTIDE SEQUENCE [LARGE SCALE GENOMIC DNA]</scope>
    <source>
        <strain evidence="1 2">UMB8490</strain>
    </source>
</reference>